<keyword evidence="2" id="KW-1185">Reference proteome</keyword>
<dbReference type="Proteomes" id="UP000828390">
    <property type="component" value="Unassembled WGS sequence"/>
</dbReference>
<proteinExistence type="predicted"/>
<evidence type="ECO:0000313" key="2">
    <source>
        <dbReference type="Proteomes" id="UP000828390"/>
    </source>
</evidence>
<gene>
    <name evidence="1" type="ORF">DPMN_066942</name>
</gene>
<accession>A0A9D3YUY9</accession>
<protein>
    <submittedName>
        <fullName evidence="1">Uncharacterized protein</fullName>
    </submittedName>
</protein>
<dbReference type="AlphaFoldDB" id="A0A9D3YUY9"/>
<sequence length="62" mass="7029">MAYRPGVKFIESQNVHRVRPFRSTGKLENTNASGVVNKGARDVIIVRFRFDGNEKRPAVREG</sequence>
<organism evidence="1 2">
    <name type="scientific">Dreissena polymorpha</name>
    <name type="common">Zebra mussel</name>
    <name type="synonym">Mytilus polymorpha</name>
    <dbReference type="NCBI Taxonomy" id="45954"/>
    <lineage>
        <taxon>Eukaryota</taxon>
        <taxon>Metazoa</taxon>
        <taxon>Spiralia</taxon>
        <taxon>Lophotrochozoa</taxon>
        <taxon>Mollusca</taxon>
        <taxon>Bivalvia</taxon>
        <taxon>Autobranchia</taxon>
        <taxon>Heteroconchia</taxon>
        <taxon>Euheterodonta</taxon>
        <taxon>Imparidentia</taxon>
        <taxon>Neoheterodontei</taxon>
        <taxon>Myida</taxon>
        <taxon>Dreissenoidea</taxon>
        <taxon>Dreissenidae</taxon>
        <taxon>Dreissena</taxon>
    </lineage>
</organism>
<reference evidence="1" key="1">
    <citation type="journal article" date="2019" name="bioRxiv">
        <title>The Genome of the Zebra Mussel, Dreissena polymorpha: A Resource for Invasive Species Research.</title>
        <authorList>
            <person name="McCartney M.A."/>
            <person name="Auch B."/>
            <person name="Kono T."/>
            <person name="Mallez S."/>
            <person name="Zhang Y."/>
            <person name="Obille A."/>
            <person name="Becker A."/>
            <person name="Abrahante J.E."/>
            <person name="Garbe J."/>
            <person name="Badalamenti J.P."/>
            <person name="Herman A."/>
            <person name="Mangelson H."/>
            <person name="Liachko I."/>
            <person name="Sullivan S."/>
            <person name="Sone E.D."/>
            <person name="Koren S."/>
            <person name="Silverstein K.A.T."/>
            <person name="Beckman K.B."/>
            <person name="Gohl D.M."/>
        </authorList>
    </citation>
    <scope>NUCLEOTIDE SEQUENCE</scope>
    <source>
        <strain evidence="1">Duluth1</strain>
        <tissue evidence="1">Whole animal</tissue>
    </source>
</reference>
<name>A0A9D3YUY9_DREPO</name>
<dbReference type="EMBL" id="JAIWYP010000014">
    <property type="protein sequence ID" value="KAH3707533.1"/>
    <property type="molecule type" value="Genomic_DNA"/>
</dbReference>
<reference evidence="1" key="2">
    <citation type="submission" date="2020-11" db="EMBL/GenBank/DDBJ databases">
        <authorList>
            <person name="McCartney M.A."/>
            <person name="Auch B."/>
            <person name="Kono T."/>
            <person name="Mallez S."/>
            <person name="Becker A."/>
            <person name="Gohl D.M."/>
            <person name="Silverstein K.A.T."/>
            <person name="Koren S."/>
            <person name="Bechman K.B."/>
            <person name="Herman A."/>
            <person name="Abrahante J.E."/>
            <person name="Garbe J."/>
        </authorList>
    </citation>
    <scope>NUCLEOTIDE SEQUENCE</scope>
    <source>
        <strain evidence="1">Duluth1</strain>
        <tissue evidence="1">Whole animal</tissue>
    </source>
</reference>
<evidence type="ECO:0000313" key="1">
    <source>
        <dbReference type="EMBL" id="KAH3707533.1"/>
    </source>
</evidence>
<comment type="caution">
    <text evidence="1">The sequence shown here is derived from an EMBL/GenBank/DDBJ whole genome shotgun (WGS) entry which is preliminary data.</text>
</comment>